<dbReference type="Proteomes" id="UP001056778">
    <property type="component" value="Chromosome 4"/>
</dbReference>
<name>A0ACB9T795_HOLOL</name>
<reference evidence="1" key="1">
    <citation type="submission" date="2022-04" db="EMBL/GenBank/DDBJ databases">
        <title>Chromosome-scale genome assembly of Holotrichia oblita Faldermann.</title>
        <authorList>
            <person name="Rongchong L."/>
        </authorList>
    </citation>
    <scope>NUCLEOTIDE SEQUENCE</scope>
    <source>
        <strain evidence="1">81SQS9</strain>
    </source>
</reference>
<evidence type="ECO:0000313" key="1">
    <source>
        <dbReference type="EMBL" id="KAI4462672.1"/>
    </source>
</evidence>
<proteinExistence type="predicted"/>
<gene>
    <name evidence="1" type="ORF">MML48_4g00001113</name>
</gene>
<dbReference type="EMBL" id="CM043018">
    <property type="protein sequence ID" value="KAI4462672.1"/>
    <property type="molecule type" value="Genomic_DNA"/>
</dbReference>
<accession>A0ACB9T795</accession>
<sequence length="306" mass="34421">MGDNSILEHVKEADIAEKEIKYLQEQLVLLNKAITDKSPAPLESPEITALNTENIKLKHRLSILNRAIITETSKSLKKQKEFAGMMSIQENLYEIFQQAITEAISDITDPPIVITLANNVKFGDYQCNSAMPIANIYKQLGKKIAPREIATSILEKVPTNPMIDKLEIAGAGFINIFLSKTYGMQNLNTIFEKGLLPPPIDKKLRVLVDFSSPNIAKEMHVGHLRSTIIGDSICRLLEYFGHDVVRINHLGDWGTQFGMLIAHLQDQFPKYLTESPPIADLQAFYKESKARFDTDAEFKKGHMLVL</sequence>
<comment type="caution">
    <text evidence="1">The sequence shown here is derived from an EMBL/GenBank/DDBJ whole genome shotgun (WGS) entry which is preliminary data.</text>
</comment>
<organism evidence="1 2">
    <name type="scientific">Holotrichia oblita</name>
    <name type="common">Chafer beetle</name>
    <dbReference type="NCBI Taxonomy" id="644536"/>
    <lineage>
        <taxon>Eukaryota</taxon>
        <taxon>Metazoa</taxon>
        <taxon>Ecdysozoa</taxon>
        <taxon>Arthropoda</taxon>
        <taxon>Hexapoda</taxon>
        <taxon>Insecta</taxon>
        <taxon>Pterygota</taxon>
        <taxon>Neoptera</taxon>
        <taxon>Endopterygota</taxon>
        <taxon>Coleoptera</taxon>
        <taxon>Polyphaga</taxon>
        <taxon>Scarabaeiformia</taxon>
        <taxon>Scarabaeidae</taxon>
        <taxon>Melolonthinae</taxon>
        <taxon>Holotrichia</taxon>
    </lineage>
</organism>
<evidence type="ECO:0000313" key="2">
    <source>
        <dbReference type="Proteomes" id="UP001056778"/>
    </source>
</evidence>
<keyword evidence="2" id="KW-1185">Reference proteome</keyword>
<protein>
    <submittedName>
        <fullName evidence="1">Arginyl-trna synthetase</fullName>
    </submittedName>
</protein>